<evidence type="ECO:0000256" key="1">
    <source>
        <dbReference type="ARBA" id="ARBA00022603"/>
    </source>
</evidence>
<dbReference type="CDD" id="cd02440">
    <property type="entry name" value="AdoMet_MTases"/>
    <property type="match status" value="1"/>
</dbReference>
<dbReference type="PANTHER" id="PTHR43464">
    <property type="entry name" value="METHYLTRANSFERASE"/>
    <property type="match status" value="1"/>
</dbReference>
<dbReference type="InterPro" id="IPR029063">
    <property type="entry name" value="SAM-dependent_MTases_sf"/>
</dbReference>
<feature type="domain" description="Methyltransferase" evidence="4">
    <location>
        <begin position="48"/>
        <end position="138"/>
    </location>
</feature>
<evidence type="ECO:0000256" key="3">
    <source>
        <dbReference type="ARBA" id="ARBA00022691"/>
    </source>
</evidence>
<protein>
    <submittedName>
        <fullName evidence="5">Class I SAM-dependent methyltransferase</fullName>
        <ecNumber evidence="5">2.1.-.-</ecNumber>
    </submittedName>
</protein>
<dbReference type="EC" id="2.1.-.-" evidence="5"/>
<accession>A0ABV8DVB9</accession>
<dbReference type="PANTHER" id="PTHR43464:SF19">
    <property type="entry name" value="UBIQUINONE BIOSYNTHESIS O-METHYLTRANSFERASE, MITOCHONDRIAL"/>
    <property type="match status" value="1"/>
</dbReference>
<name>A0ABV8DVB9_9NOCA</name>
<reference evidence="6" key="1">
    <citation type="journal article" date="2019" name="Int. J. Syst. Evol. Microbiol.">
        <title>The Global Catalogue of Microorganisms (GCM) 10K type strain sequencing project: providing services to taxonomists for standard genome sequencing and annotation.</title>
        <authorList>
            <consortium name="The Broad Institute Genomics Platform"/>
            <consortium name="The Broad Institute Genome Sequencing Center for Infectious Disease"/>
            <person name="Wu L."/>
            <person name="Ma J."/>
        </authorList>
    </citation>
    <scope>NUCLEOTIDE SEQUENCE [LARGE SCALE GENOMIC DNA]</scope>
    <source>
        <strain evidence="6">CGMCC 4.7330</strain>
    </source>
</reference>
<dbReference type="Gene3D" id="3.40.50.150">
    <property type="entry name" value="Vaccinia Virus protein VP39"/>
    <property type="match status" value="1"/>
</dbReference>
<evidence type="ECO:0000259" key="4">
    <source>
        <dbReference type="Pfam" id="PF13649"/>
    </source>
</evidence>
<dbReference type="GO" id="GO:0008168">
    <property type="term" value="F:methyltransferase activity"/>
    <property type="evidence" value="ECO:0007669"/>
    <property type="project" value="UniProtKB-KW"/>
</dbReference>
<dbReference type="SUPFAM" id="SSF53335">
    <property type="entry name" value="S-adenosyl-L-methionine-dependent methyltransferases"/>
    <property type="match status" value="1"/>
</dbReference>
<keyword evidence="3" id="KW-0949">S-adenosyl-L-methionine</keyword>
<comment type="caution">
    <text evidence="5">The sequence shown here is derived from an EMBL/GenBank/DDBJ whole genome shotgun (WGS) entry which is preliminary data.</text>
</comment>
<proteinExistence type="predicted"/>
<evidence type="ECO:0000313" key="6">
    <source>
        <dbReference type="Proteomes" id="UP001595696"/>
    </source>
</evidence>
<keyword evidence="6" id="KW-1185">Reference proteome</keyword>
<sequence length="203" mass="21483">MAERTPTSHERATGLPWDASYREGPAPWDVGGPQPAVVRRADAFTGPVLDAGCGSGENALFLAGRGLGVFGVDVAETAIALARERAAERGLTAEFATADALHLADLGRTFPEVLDCGLFHTFDTAEQRAYAESLAAVTERTLFLLCFADEGDDPGPHPVSRAGLAAAFGASTGWRIAAVEPDRIMTRFHANGAAAWFATIRRE</sequence>
<keyword evidence="2 5" id="KW-0808">Transferase</keyword>
<keyword evidence="1 5" id="KW-0489">Methyltransferase</keyword>
<dbReference type="Proteomes" id="UP001595696">
    <property type="component" value="Unassembled WGS sequence"/>
</dbReference>
<organism evidence="5 6">
    <name type="scientific">Nocardia jiangsuensis</name>
    <dbReference type="NCBI Taxonomy" id="1691563"/>
    <lineage>
        <taxon>Bacteria</taxon>
        <taxon>Bacillati</taxon>
        <taxon>Actinomycetota</taxon>
        <taxon>Actinomycetes</taxon>
        <taxon>Mycobacteriales</taxon>
        <taxon>Nocardiaceae</taxon>
        <taxon>Nocardia</taxon>
    </lineage>
</organism>
<evidence type="ECO:0000256" key="2">
    <source>
        <dbReference type="ARBA" id="ARBA00022679"/>
    </source>
</evidence>
<dbReference type="InterPro" id="IPR041698">
    <property type="entry name" value="Methyltransf_25"/>
</dbReference>
<gene>
    <name evidence="5" type="ORF">ACFO0B_19070</name>
</gene>
<dbReference type="EMBL" id="JBHSAX010000015">
    <property type="protein sequence ID" value="MFC3964093.1"/>
    <property type="molecule type" value="Genomic_DNA"/>
</dbReference>
<dbReference type="Pfam" id="PF13649">
    <property type="entry name" value="Methyltransf_25"/>
    <property type="match status" value="1"/>
</dbReference>
<dbReference type="RefSeq" id="WP_378613870.1">
    <property type="nucleotide sequence ID" value="NZ_JBHSAX010000015.1"/>
</dbReference>
<evidence type="ECO:0000313" key="5">
    <source>
        <dbReference type="EMBL" id="MFC3964093.1"/>
    </source>
</evidence>
<dbReference type="GO" id="GO:0032259">
    <property type="term" value="P:methylation"/>
    <property type="evidence" value="ECO:0007669"/>
    <property type="project" value="UniProtKB-KW"/>
</dbReference>